<dbReference type="Proteomes" id="UP000826195">
    <property type="component" value="Unassembled WGS sequence"/>
</dbReference>
<organism evidence="1 2">
    <name type="scientific">Cotesia glomerata</name>
    <name type="common">Lepidopteran parasitic wasp</name>
    <name type="synonym">Apanteles glomeratus</name>
    <dbReference type="NCBI Taxonomy" id="32391"/>
    <lineage>
        <taxon>Eukaryota</taxon>
        <taxon>Metazoa</taxon>
        <taxon>Ecdysozoa</taxon>
        <taxon>Arthropoda</taxon>
        <taxon>Hexapoda</taxon>
        <taxon>Insecta</taxon>
        <taxon>Pterygota</taxon>
        <taxon>Neoptera</taxon>
        <taxon>Endopterygota</taxon>
        <taxon>Hymenoptera</taxon>
        <taxon>Apocrita</taxon>
        <taxon>Ichneumonoidea</taxon>
        <taxon>Braconidae</taxon>
        <taxon>Microgastrinae</taxon>
        <taxon>Cotesia</taxon>
    </lineage>
</organism>
<evidence type="ECO:0000313" key="2">
    <source>
        <dbReference type="Proteomes" id="UP000826195"/>
    </source>
</evidence>
<protein>
    <submittedName>
        <fullName evidence="1">Uncharacterized protein</fullName>
    </submittedName>
</protein>
<accession>A0AAV7J0M1</accession>
<evidence type="ECO:0000313" key="1">
    <source>
        <dbReference type="EMBL" id="KAH0562301.1"/>
    </source>
</evidence>
<dbReference type="AlphaFoldDB" id="A0AAV7J0M1"/>
<dbReference type="EMBL" id="JAHXZJ010000225">
    <property type="protein sequence ID" value="KAH0562301.1"/>
    <property type="molecule type" value="Genomic_DNA"/>
</dbReference>
<sequence length="154" mass="17136">MYNFLSKHPKLKLVSRATLGQRIHATTLNNGEELRREQASCPRATLSRGEHISGGLKPTFHSSSFLKTLTLLTLSQQKFPASHLFCSEGSKPGTSLLSRMLVIDPERRMLLVDDGFITGFINVWYDARGEVNAVSINDIAITDNEQALKGHLTR</sequence>
<reference evidence="1 2" key="1">
    <citation type="journal article" date="2021" name="J. Hered.">
        <title>A chromosome-level genome assembly of the parasitoid wasp, Cotesia glomerata (Hymenoptera: Braconidae).</title>
        <authorList>
            <person name="Pinto B.J."/>
            <person name="Weis J.J."/>
            <person name="Gamble T."/>
            <person name="Ode P.J."/>
            <person name="Paul R."/>
            <person name="Zaspel J.M."/>
        </authorList>
    </citation>
    <scope>NUCLEOTIDE SEQUENCE [LARGE SCALE GENOMIC DNA]</scope>
    <source>
        <strain evidence="1">CgM1</strain>
    </source>
</reference>
<keyword evidence="2" id="KW-1185">Reference proteome</keyword>
<gene>
    <name evidence="1" type="ORF">KQX54_000320</name>
</gene>
<comment type="caution">
    <text evidence="1">The sequence shown here is derived from an EMBL/GenBank/DDBJ whole genome shotgun (WGS) entry which is preliminary data.</text>
</comment>
<name>A0AAV7J0M1_COTGL</name>
<proteinExistence type="predicted"/>